<keyword evidence="3" id="KW-0804">Transcription</keyword>
<dbReference type="CDD" id="cd06267">
    <property type="entry name" value="PBP1_LacI_sugar_binding-like"/>
    <property type="match status" value="1"/>
</dbReference>
<dbReference type="Pfam" id="PF13377">
    <property type="entry name" value="Peripla_BP_3"/>
    <property type="match status" value="1"/>
</dbReference>
<evidence type="ECO:0000256" key="2">
    <source>
        <dbReference type="ARBA" id="ARBA00023125"/>
    </source>
</evidence>
<reference evidence="5 6" key="1">
    <citation type="submission" date="2023-02" db="EMBL/GenBank/DDBJ databases">
        <title>Devosia chondri sp. nov., isolated from the phycosphere of marine algae.</title>
        <authorList>
            <person name="Kim J.M."/>
            <person name="Lee J.K."/>
            <person name="Choi B.J."/>
            <person name="Bayburt H."/>
            <person name="Jeon C.O."/>
        </authorList>
    </citation>
    <scope>NUCLEOTIDE SEQUENCE [LARGE SCALE GENOMIC DNA]</scope>
    <source>
        <strain evidence="5 6">G2-5</strain>
    </source>
</reference>
<dbReference type="Gene3D" id="1.10.260.40">
    <property type="entry name" value="lambda repressor-like DNA-binding domains"/>
    <property type="match status" value="1"/>
</dbReference>
<gene>
    <name evidence="5" type="ORF">PSQ90_01490</name>
</gene>
<accession>A0ABY7YYR9</accession>
<name>A0ABY7YYR9_9HYPH</name>
<evidence type="ECO:0000313" key="5">
    <source>
        <dbReference type="EMBL" id="WDR06160.1"/>
    </source>
</evidence>
<proteinExistence type="predicted"/>
<dbReference type="SUPFAM" id="SSF47413">
    <property type="entry name" value="lambda repressor-like DNA-binding domains"/>
    <property type="match status" value="1"/>
</dbReference>
<evidence type="ECO:0000259" key="4">
    <source>
        <dbReference type="PROSITE" id="PS50932"/>
    </source>
</evidence>
<feature type="domain" description="HTH lacI-type" evidence="4">
    <location>
        <begin position="14"/>
        <end position="65"/>
    </location>
</feature>
<protein>
    <submittedName>
        <fullName evidence="5">LacI family DNA-binding transcriptional regulator</fullName>
    </submittedName>
</protein>
<dbReference type="SUPFAM" id="SSF53822">
    <property type="entry name" value="Periplasmic binding protein-like I"/>
    <property type="match status" value="1"/>
</dbReference>
<evidence type="ECO:0000256" key="3">
    <source>
        <dbReference type="ARBA" id="ARBA00023163"/>
    </source>
</evidence>
<dbReference type="InterPro" id="IPR046335">
    <property type="entry name" value="LacI/GalR-like_sensor"/>
</dbReference>
<dbReference type="CDD" id="cd01392">
    <property type="entry name" value="HTH_LacI"/>
    <property type="match status" value="1"/>
</dbReference>
<keyword evidence="1" id="KW-0805">Transcription regulation</keyword>
<dbReference type="PROSITE" id="PS00356">
    <property type="entry name" value="HTH_LACI_1"/>
    <property type="match status" value="1"/>
</dbReference>
<dbReference type="EMBL" id="CP118247">
    <property type="protein sequence ID" value="WDR06160.1"/>
    <property type="molecule type" value="Genomic_DNA"/>
</dbReference>
<keyword evidence="2 5" id="KW-0238">DNA-binding</keyword>
<dbReference type="Pfam" id="PF00356">
    <property type="entry name" value="LacI"/>
    <property type="match status" value="1"/>
</dbReference>
<sequence length="345" mass="37643">MEVTSRAKKPSRSATIVEVATAANVSIGTVSRYINGLSVRKPEQIRAAIEELGYFRNALAGSIRSRATKTVGILVPNFDEFHARILAGTANHLRQAGYSALTVTYADTANSLSEAVDFLVGHRVDGLIVGNLSAENKSLAKVFQTGMPMAFYNTHPDGWSVDRVEVENCDVTTRAMEHLIDIGHTHIGIVTGTIGQRPHDERLRGYRNAHINAGLPIDPALQQPGNGTRREGYEAANRLMSASPQPTAIFSSNYQMTIGVLQLLRERNIRIPDDISLISFDDVDLFALLDPGITVIAQPLADIAKEVTRVMLERLSAQQMVPPVSVRLDCNIVLRGSTRPPKKAD</sequence>
<dbReference type="PANTHER" id="PTHR30146:SF109">
    <property type="entry name" value="HTH-TYPE TRANSCRIPTIONAL REGULATOR GALS"/>
    <property type="match status" value="1"/>
</dbReference>
<keyword evidence="6" id="KW-1185">Reference proteome</keyword>
<dbReference type="Gene3D" id="3.40.50.2300">
    <property type="match status" value="2"/>
</dbReference>
<evidence type="ECO:0000256" key="1">
    <source>
        <dbReference type="ARBA" id="ARBA00023015"/>
    </source>
</evidence>
<dbReference type="InterPro" id="IPR028082">
    <property type="entry name" value="Peripla_BP_I"/>
</dbReference>
<evidence type="ECO:0000313" key="6">
    <source>
        <dbReference type="Proteomes" id="UP001222118"/>
    </source>
</evidence>
<dbReference type="InterPro" id="IPR010982">
    <property type="entry name" value="Lambda_DNA-bd_dom_sf"/>
</dbReference>
<organism evidence="5 6">
    <name type="scientific">Devosia rhodophyticola</name>
    <dbReference type="NCBI Taxonomy" id="3026423"/>
    <lineage>
        <taxon>Bacteria</taxon>
        <taxon>Pseudomonadati</taxon>
        <taxon>Pseudomonadota</taxon>
        <taxon>Alphaproteobacteria</taxon>
        <taxon>Hyphomicrobiales</taxon>
        <taxon>Devosiaceae</taxon>
        <taxon>Devosia</taxon>
    </lineage>
</organism>
<dbReference type="Proteomes" id="UP001222118">
    <property type="component" value="Chromosome"/>
</dbReference>
<dbReference type="RefSeq" id="WP_282211674.1">
    <property type="nucleotide sequence ID" value="NZ_CP118247.1"/>
</dbReference>
<dbReference type="InterPro" id="IPR000843">
    <property type="entry name" value="HTH_LacI"/>
</dbReference>
<dbReference type="GO" id="GO:0003677">
    <property type="term" value="F:DNA binding"/>
    <property type="evidence" value="ECO:0007669"/>
    <property type="project" value="UniProtKB-KW"/>
</dbReference>
<dbReference type="SMART" id="SM00354">
    <property type="entry name" value="HTH_LACI"/>
    <property type="match status" value="1"/>
</dbReference>
<dbReference type="PANTHER" id="PTHR30146">
    <property type="entry name" value="LACI-RELATED TRANSCRIPTIONAL REPRESSOR"/>
    <property type="match status" value="1"/>
</dbReference>
<dbReference type="PROSITE" id="PS50932">
    <property type="entry name" value="HTH_LACI_2"/>
    <property type="match status" value="1"/>
</dbReference>